<proteinExistence type="predicted"/>
<name>A0A7T5BHR1_9PROT</name>
<evidence type="ECO:0000313" key="2">
    <source>
        <dbReference type="Proteomes" id="UP000595420"/>
    </source>
</evidence>
<dbReference type="Pfam" id="PF12294">
    <property type="entry name" value="DUF3626"/>
    <property type="match status" value="1"/>
</dbReference>
<reference evidence="1 2" key="1">
    <citation type="submission" date="2020-07" db="EMBL/GenBank/DDBJ databases">
        <title>Complete genome sequence analysis of Acidithiobacillus ferrivorans XJFY6S-08 reveals extreme environmental adaptation to alpine acid mine drainage.</title>
        <authorList>
            <person name="Yan L."/>
            <person name="Ni Y."/>
        </authorList>
    </citation>
    <scope>NUCLEOTIDE SEQUENCE [LARGE SCALE GENOMIC DNA]</scope>
    <source>
        <strain evidence="1 2">XJFY6S-08</strain>
    </source>
</reference>
<organism evidence="1 2">
    <name type="scientific">Acidithiobacillus ferrivorans</name>
    <dbReference type="NCBI Taxonomy" id="160808"/>
    <lineage>
        <taxon>Bacteria</taxon>
        <taxon>Pseudomonadati</taxon>
        <taxon>Pseudomonadota</taxon>
        <taxon>Acidithiobacillia</taxon>
        <taxon>Acidithiobacillales</taxon>
        <taxon>Acidithiobacillaceae</taxon>
        <taxon>Acidithiobacillus</taxon>
    </lineage>
</organism>
<dbReference type="AlphaFoldDB" id="A0A7T5BHR1"/>
<evidence type="ECO:0000313" key="1">
    <source>
        <dbReference type="EMBL" id="QQD73644.1"/>
    </source>
</evidence>
<dbReference type="Proteomes" id="UP000595420">
    <property type="component" value="Chromosome"/>
</dbReference>
<dbReference type="RefSeq" id="WP_198661082.1">
    <property type="nucleotide sequence ID" value="NZ_CP059488.1"/>
</dbReference>
<accession>A0A7T5BHR1</accession>
<dbReference type="InterPro" id="IPR022074">
    <property type="entry name" value="DUF3626"/>
</dbReference>
<gene>
    <name evidence="1" type="ORF">H2515_05160</name>
</gene>
<dbReference type="EMBL" id="CP059488">
    <property type="protein sequence ID" value="QQD73644.1"/>
    <property type="molecule type" value="Genomic_DNA"/>
</dbReference>
<protein>
    <submittedName>
        <fullName evidence="1">DUF3626 domain-containing protein</fullName>
    </submittedName>
</protein>
<sequence length="331" mass="37387">MALFSSKKKTYAQRNPAAAGQYAMLTPAQKQILDDFSYREHKNLKAIDRSAMQRIAEVYVIRKAMGMSEKQIKLDVQRLYAAAVRTLQHSEITTNVSAKLFTTDDFYNGDEVKTMWTVKTGKPHNYNLTRQAVEERAFGFKIDWNVPIREAAMTRPVYAGLNFTRHPYGAAAAYGSVVLVFKPQVLLRSTFIHTDTFDQSLKFAKADETELELQRNKICTYAQMGTLIVNMSENQLTALMQATEGKYLVTEHPPSYVEAHILGGVRWSRDLAEIRVALTQTQTGQSTLDREAGAAKRSLATMKYLISEFAKKHGVPAKIYHLHQIVEVLNA</sequence>